<feature type="domain" description="DAHP synthetase I/KDSA" evidence="9">
    <location>
        <begin position="9"/>
        <end position="253"/>
    </location>
</feature>
<gene>
    <name evidence="10" type="primary">kdsA</name>
    <name evidence="10" type="ORF">GXY80_14420</name>
</gene>
<keyword evidence="7 10" id="KW-0808">Transferase</keyword>
<name>A0A971M6H1_9BACT</name>
<dbReference type="InterPro" id="IPR006269">
    <property type="entry name" value="KDO8P_synthase"/>
</dbReference>
<comment type="catalytic activity">
    <reaction evidence="8">
        <text>D-arabinose 5-phosphate + phosphoenolpyruvate + H2O = 3-deoxy-alpha-D-manno-2-octulosonate-8-phosphate + phosphate</text>
        <dbReference type="Rhea" id="RHEA:14053"/>
        <dbReference type="ChEBI" id="CHEBI:15377"/>
        <dbReference type="ChEBI" id="CHEBI:43474"/>
        <dbReference type="ChEBI" id="CHEBI:57693"/>
        <dbReference type="ChEBI" id="CHEBI:58702"/>
        <dbReference type="ChEBI" id="CHEBI:85985"/>
        <dbReference type="EC" id="2.5.1.55"/>
    </reaction>
</comment>
<dbReference type="Gene3D" id="3.20.20.70">
    <property type="entry name" value="Aldolase class I"/>
    <property type="match status" value="1"/>
</dbReference>
<evidence type="ECO:0000256" key="1">
    <source>
        <dbReference type="ARBA" id="ARBA00004496"/>
    </source>
</evidence>
<dbReference type="Pfam" id="PF00793">
    <property type="entry name" value="DAHP_synth_1"/>
    <property type="match status" value="1"/>
</dbReference>
<evidence type="ECO:0000256" key="6">
    <source>
        <dbReference type="ARBA" id="ARBA00022490"/>
    </source>
</evidence>
<comment type="pathway">
    <text evidence="2">Bacterial outer membrane biogenesis; lipopolysaccharide biosynthesis.</text>
</comment>
<dbReference type="InterPro" id="IPR006218">
    <property type="entry name" value="DAHP1/KDSA"/>
</dbReference>
<comment type="subcellular location">
    <subcellularLocation>
        <location evidence="1">Cytoplasm</location>
    </subcellularLocation>
</comment>
<comment type="caution">
    <text evidence="10">The sequence shown here is derived from an EMBL/GenBank/DDBJ whole genome shotgun (WGS) entry which is preliminary data.</text>
</comment>
<dbReference type="EMBL" id="JAAYEE010000277">
    <property type="protein sequence ID" value="NLW36653.1"/>
    <property type="molecule type" value="Genomic_DNA"/>
</dbReference>
<evidence type="ECO:0000313" key="11">
    <source>
        <dbReference type="Proteomes" id="UP000777265"/>
    </source>
</evidence>
<sequence>MFEIAVNDNIRLFPNNPLVLIAGPCVIESEDHALFMAETLKKLAQQFRIPFIFKSSFLKANRSSIHSFVGPGPESGLGILQKVQTELGLAVISDVHSVEQAELAGSILDIIQIPAFLSRQTELLVAAGMTGKPINVKKGQFLAPSDVKNIIEKVQSTGNRKILITERGVTFGYNNLVVDMRSLEIMKSFEAAVVFDATHSVQLPGGMGSSSGGERRFVAPLARAATAIGINALFLEVHDNPDTAKCDGPNMISI</sequence>
<dbReference type="InterPro" id="IPR013785">
    <property type="entry name" value="Aldolase_TIM"/>
</dbReference>
<dbReference type="SUPFAM" id="SSF51569">
    <property type="entry name" value="Aldolase"/>
    <property type="match status" value="1"/>
</dbReference>
<evidence type="ECO:0000256" key="2">
    <source>
        <dbReference type="ARBA" id="ARBA00004756"/>
    </source>
</evidence>
<dbReference type="Proteomes" id="UP000777265">
    <property type="component" value="Unassembled WGS sequence"/>
</dbReference>
<evidence type="ECO:0000256" key="5">
    <source>
        <dbReference type="ARBA" id="ARBA00012693"/>
    </source>
</evidence>
<dbReference type="NCBIfam" id="TIGR01362">
    <property type="entry name" value="KDO8P_synth"/>
    <property type="match status" value="1"/>
</dbReference>
<evidence type="ECO:0000259" key="9">
    <source>
        <dbReference type="Pfam" id="PF00793"/>
    </source>
</evidence>
<dbReference type="EC" id="2.5.1.55" evidence="5"/>
<dbReference type="AlphaFoldDB" id="A0A971M6H1"/>
<organism evidence="10 11">
    <name type="scientific">Syntrophorhabdus aromaticivorans</name>
    <dbReference type="NCBI Taxonomy" id="328301"/>
    <lineage>
        <taxon>Bacteria</taxon>
        <taxon>Pseudomonadati</taxon>
        <taxon>Thermodesulfobacteriota</taxon>
        <taxon>Syntrophorhabdia</taxon>
        <taxon>Syntrophorhabdales</taxon>
        <taxon>Syntrophorhabdaceae</taxon>
        <taxon>Syntrophorhabdus</taxon>
    </lineage>
</organism>
<evidence type="ECO:0000256" key="8">
    <source>
        <dbReference type="ARBA" id="ARBA00049112"/>
    </source>
</evidence>
<dbReference type="PANTHER" id="PTHR21057">
    <property type="entry name" value="PHOSPHO-2-DEHYDRO-3-DEOXYHEPTONATE ALDOLASE"/>
    <property type="match status" value="1"/>
</dbReference>
<evidence type="ECO:0000313" key="10">
    <source>
        <dbReference type="EMBL" id="NLW36653.1"/>
    </source>
</evidence>
<dbReference type="GO" id="GO:0008676">
    <property type="term" value="F:3-deoxy-8-phosphooctulonate synthase activity"/>
    <property type="evidence" value="ECO:0007669"/>
    <property type="project" value="UniProtKB-EC"/>
</dbReference>
<comment type="similarity">
    <text evidence="4">Belongs to the KdsA family.</text>
</comment>
<dbReference type="GO" id="GO:0005737">
    <property type="term" value="C:cytoplasm"/>
    <property type="evidence" value="ECO:0007669"/>
    <property type="project" value="UniProtKB-SubCell"/>
</dbReference>
<reference evidence="10" key="1">
    <citation type="journal article" date="2020" name="Biotechnol. Biofuels">
        <title>New insights from the biogas microbiome by comprehensive genome-resolved metagenomics of nearly 1600 species originating from multiple anaerobic digesters.</title>
        <authorList>
            <person name="Campanaro S."/>
            <person name="Treu L."/>
            <person name="Rodriguez-R L.M."/>
            <person name="Kovalovszki A."/>
            <person name="Ziels R.M."/>
            <person name="Maus I."/>
            <person name="Zhu X."/>
            <person name="Kougias P.G."/>
            <person name="Basile A."/>
            <person name="Luo G."/>
            <person name="Schluter A."/>
            <person name="Konstantinidis K.T."/>
            <person name="Angelidaki I."/>
        </authorList>
    </citation>
    <scope>NUCLEOTIDE SEQUENCE</scope>
    <source>
        <strain evidence="10">AS06rmzACSIP_7</strain>
    </source>
</reference>
<evidence type="ECO:0000256" key="3">
    <source>
        <dbReference type="ARBA" id="ARBA00004845"/>
    </source>
</evidence>
<feature type="non-terminal residue" evidence="10">
    <location>
        <position position="254"/>
    </location>
</feature>
<keyword evidence="6" id="KW-0963">Cytoplasm</keyword>
<proteinExistence type="inferred from homology"/>
<comment type="pathway">
    <text evidence="3">Carbohydrate biosynthesis; 3-deoxy-D-manno-octulosonate biosynthesis; 3-deoxy-D-manno-octulosonate from D-ribulose 5-phosphate: step 2/3.</text>
</comment>
<reference evidence="10" key="2">
    <citation type="submission" date="2020-01" db="EMBL/GenBank/DDBJ databases">
        <authorList>
            <person name="Campanaro S."/>
        </authorList>
    </citation>
    <scope>NUCLEOTIDE SEQUENCE</scope>
    <source>
        <strain evidence="10">AS06rmzACSIP_7</strain>
    </source>
</reference>
<evidence type="ECO:0000256" key="7">
    <source>
        <dbReference type="ARBA" id="ARBA00022679"/>
    </source>
</evidence>
<evidence type="ECO:0000256" key="4">
    <source>
        <dbReference type="ARBA" id="ARBA00010499"/>
    </source>
</evidence>
<dbReference type="NCBIfam" id="NF003543">
    <property type="entry name" value="PRK05198.1"/>
    <property type="match status" value="1"/>
</dbReference>
<protein>
    <recommendedName>
        <fullName evidence="5">3-deoxy-8-phosphooctulonate synthase</fullName>
        <ecNumber evidence="5">2.5.1.55</ecNumber>
    </recommendedName>
</protein>
<accession>A0A971M6H1</accession>